<accession>A0A2G8SSD7</accession>
<keyword evidence="2" id="KW-0547">Nucleotide-binding</keyword>
<feature type="domain" description="Guanine nucleotide-binding protein-like 3 N-terminal" evidence="7">
    <location>
        <begin position="15"/>
        <end position="89"/>
    </location>
</feature>
<dbReference type="Pfam" id="PF01926">
    <property type="entry name" value="MMR_HSR1"/>
    <property type="match status" value="1"/>
</dbReference>
<dbReference type="PANTHER" id="PTHR11089:SF30">
    <property type="entry name" value="GUANINE NUCLEOTIDE-BINDING PROTEIN-LIKE 3 HOMOLOG"/>
    <property type="match status" value="1"/>
</dbReference>
<feature type="domain" description="G" evidence="6">
    <location>
        <begin position="266"/>
        <end position="354"/>
    </location>
</feature>
<feature type="region of interest" description="Disordered" evidence="5">
    <location>
        <begin position="435"/>
        <end position="455"/>
    </location>
</feature>
<dbReference type="AlphaFoldDB" id="A0A2G8SSD7"/>
<evidence type="ECO:0000313" key="9">
    <source>
        <dbReference type="Proteomes" id="UP000230002"/>
    </source>
</evidence>
<evidence type="ECO:0000256" key="2">
    <source>
        <dbReference type="ARBA" id="ARBA00022741"/>
    </source>
</evidence>
<keyword evidence="3" id="KW-0342">GTP-binding</keyword>
<comment type="subcellular location">
    <subcellularLocation>
        <location evidence="1">Nucleus</location>
    </subcellularLocation>
</comment>
<dbReference type="Pfam" id="PF08701">
    <property type="entry name" value="GN3L_Grn1"/>
    <property type="match status" value="1"/>
</dbReference>
<evidence type="ECO:0000259" key="6">
    <source>
        <dbReference type="Pfam" id="PF01926"/>
    </source>
</evidence>
<comment type="caution">
    <text evidence="8">The sequence shown here is derived from an EMBL/GenBank/DDBJ whole genome shotgun (WGS) entry which is preliminary data.</text>
</comment>
<dbReference type="EMBL" id="AYKW01000001">
    <property type="protein sequence ID" value="PIL36664.1"/>
    <property type="molecule type" value="Genomic_DNA"/>
</dbReference>
<evidence type="ECO:0000313" key="8">
    <source>
        <dbReference type="EMBL" id="PIL36664.1"/>
    </source>
</evidence>
<dbReference type="GO" id="GO:0005525">
    <property type="term" value="F:GTP binding"/>
    <property type="evidence" value="ECO:0007669"/>
    <property type="project" value="UniProtKB-KW"/>
</dbReference>
<dbReference type="Gene3D" id="3.40.50.300">
    <property type="entry name" value="P-loop containing nucleotide triphosphate hydrolases"/>
    <property type="match status" value="1"/>
</dbReference>
<dbReference type="Gene3D" id="1.10.1580.10">
    <property type="match status" value="1"/>
</dbReference>
<dbReference type="Proteomes" id="UP000230002">
    <property type="component" value="Unassembled WGS sequence"/>
</dbReference>
<evidence type="ECO:0000256" key="5">
    <source>
        <dbReference type="SAM" id="MobiDB-lite"/>
    </source>
</evidence>
<evidence type="ECO:0000256" key="1">
    <source>
        <dbReference type="ARBA" id="ARBA00004123"/>
    </source>
</evidence>
<feature type="compositionally biased region" description="Basic residues" evidence="5">
    <location>
        <begin position="1"/>
        <end position="34"/>
    </location>
</feature>
<evidence type="ECO:0000256" key="4">
    <source>
        <dbReference type="ARBA" id="ARBA00023242"/>
    </source>
</evidence>
<sequence length="672" mass="73053">MPRIRKKTSKRVSINKRERVKKKVKEARRKKSKEAKKNPQWKSKHAKDPGIPNNFPYKDQILAEVAEQRRLAAEEKQKRREEKKAAKAQTAEDGEDDDEVAFDGVRAIAAQRAVDGNDDEDVEMDAEVDEEEDEVPVLINPDLPNLKVVLDAADVVIEVLDARDPPSFRSAHLEEVAKELGKKVLLVLSKIDACPREAVEAWAATLRQEYPTVLFRSSSVCLPVSVADTWSKGKGKERADDAWGLDALTALLQQWAAEKKGDEPLTIAVTGMTNVGKTSFVNSLLGKAVLQTYTLASSTNDFSPTTTTHPQEVTVDLEGGKSLRVIDTPGLLWHHVEDLSDEDVTRIRACDILLRNRGHIERLKDPSVVMSELVSRASREDLMLLYNLPIFMEGDATAFLSSVARANGFIKKNGSPDLTGAARTVLRDWSSGKFARFTTPSNPPPSSDSSSDKSLADAYTKDESILSNLSTRKELRKAGGLVKLHIGEVDARKVMLEAGYFVSPSDDGVGADEEDDGALDDVDEVGLDGEESEGIDEEEGSEDKEDEDEEEGEDEDEDEEVDELESSPPRGKRKRAPTKAPAQSAKRVAFAPEPKGTKQARSAAGAKGAAASKLKAKADKPAAKAAKKPVKATSKASAAAPPKKVANAASSKKGGASAAKDGEVAYDFKQFF</sequence>
<dbReference type="GO" id="GO:0005730">
    <property type="term" value="C:nucleolus"/>
    <property type="evidence" value="ECO:0007669"/>
    <property type="project" value="TreeGrafter"/>
</dbReference>
<protein>
    <submittedName>
        <fullName evidence="8">Uncharacterized protein</fullName>
    </submittedName>
</protein>
<reference evidence="8 9" key="1">
    <citation type="journal article" date="2015" name="Sci. Rep.">
        <title>Chromosome-level genome map provides insights into diverse defense mechanisms in the medicinal fungus Ganoderma sinense.</title>
        <authorList>
            <person name="Zhu Y."/>
            <person name="Xu J."/>
            <person name="Sun C."/>
            <person name="Zhou S."/>
            <person name="Xu H."/>
            <person name="Nelson D.R."/>
            <person name="Qian J."/>
            <person name="Song J."/>
            <person name="Luo H."/>
            <person name="Xiang L."/>
            <person name="Li Y."/>
            <person name="Xu Z."/>
            <person name="Ji A."/>
            <person name="Wang L."/>
            <person name="Lu S."/>
            <person name="Hayward A."/>
            <person name="Sun W."/>
            <person name="Li X."/>
            <person name="Schwartz D.C."/>
            <person name="Wang Y."/>
            <person name="Chen S."/>
        </authorList>
    </citation>
    <scope>NUCLEOTIDE SEQUENCE [LARGE SCALE GENOMIC DNA]</scope>
    <source>
        <strain evidence="8 9">ZZ0214-1</strain>
    </source>
</reference>
<feature type="compositionally biased region" description="Low complexity" evidence="5">
    <location>
        <begin position="631"/>
        <end position="659"/>
    </location>
</feature>
<dbReference type="InterPro" id="IPR050755">
    <property type="entry name" value="TRAFAC_YlqF/YawG_RiboMat"/>
</dbReference>
<dbReference type="InterPro" id="IPR014813">
    <property type="entry name" value="Gnl3_N_dom"/>
</dbReference>
<dbReference type="STRING" id="1077348.A0A2G8SSD7"/>
<proteinExistence type="predicted"/>
<evidence type="ECO:0000259" key="7">
    <source>
        <dbReference type="Pfam" id="PF08701"/>
    </source>
</evidence>
<feature type="compositionally biased region" description="Basic and acidic residues" evidence="5">
    <location>
        <begin position="66"/>
        <end position="85"/>
    </location>
</feature>
<dbReference type="SUPFAM" id="SSF52540">
    <property type="entry name" value="P-loop containing nucleoside triphosphate hydrolases"/>
    <property type="match status" value="1"/>
</dbReference>
<dbReference type="PANTHER" id="PTHR11089">
    <property type="entry name" value="GTP-BINDING PROTEIN-RELATED"/>
    <property type="match status" value="1"/>
</dbReference>
<dbReference type="OrthoDB" id="10266128at2759"/>
<name>A0A2G8SSD7_9APHY</name>
<dbReference type="InterPro" id="IPR023179">
    <property type="entry name" value="GTP-bd_ortho_bundle_sf"/>
</dbReference>
<dbReference type="InterPro" id="IPR006073">
    <property type="entry name" value="GTP-bd"/>
</dbReference>
<dbReference type="InterPro" id="IPR027417">
    <property type="entry name" value="P-loop_NTPase"/>
</dbReference>
<gene>
    <name evidence="8" type="ORF">GSI_00353</name>
</gene>
<evidence type="ECO:0000256" key="3">
    <source>
        <dbReference type="ARBA" id="ARBA00023134"/>
    </source>
</evidence>
<keyword evidence="4" id="KW-0539">Nucleus</keyword>
<keyword evidence="9" id="KW-1185">Reference proteome</keyword>
<feature type="region of interest" description="Disordered" evidence="5">
    <location>
        <begin position="1"/>
        <end position="100"/>
    </location>
</feature>
<feature type="compositionally biased region" description="Acidic residues" evidence="5">
    <location>
        <begin position="509"/>
        <end position="565"/>
    </location>
</feature>
<organism evidence="8 9">
    <name type="scientific">Ganoderma sinense ZZ0214-1</name>
    <dbReference type="NCBI Taxonomy" id="1077348"/>
    <lineage>
        <taxon>Eukaryota</taxon>
        <taxon>Fungi</taxon>
        <taxon>Dikarya</taxon>
        <taxon>Basidiomycota</taxon>
        <taxon>Agaricomycotina</taxon>
        <taxon>Agaricomycetes</taxon>
        <taxon>Polyporales</taxon>
        <taxon>Polyporaceae</taxon>
        <taxon>Ganoderma</taxon>
    </lineage>
</organism>
<feature type="region of interest" description="Disordered" evidence="5">
    <location>
        <begin position="502"/>
        <end position="660"/>
    </location>
</feature>
<feature type="compositionally biased region" description="Low complexity" evidence="5">
    <location>
        <begin position="599"/>
        <end position="613"/>
    </location>
</feature>